<gene>
    <name evidence="6" type="ORF">BST14_18270</name>
</gene>
<dbReference type="FunFam" id="3.40.309.10:FF:000012">
    <property type="entry name" value="Betaine aldehyde dehydrogenase"/>
    <property type="match status" value="1"/>
</dbReference>
<sequence>MVHTGARSCRNYIGGQFHDSGSASITADNPSTGQVLCHVPLSTAEDAKQAVSAARAAYEDGPWRRTSPAARAQTLIALADALESRFDELEADLVADTGCTARVTAMLQVGGALAHLRDFVEMVGLLEYPQAFPIADLNGFGQSEIHREPYGVVAAFTPYNFPLLVLIWKIAPALLAGNTAVIKPSPLTPLAAQAFAEACEAVQLPPGVINVVHGDAVAGQALAKDPGVDLITFTGSTAVGRALMEAGAATAKPVLLEMGGKSPSILLEDADVELATRGTLFACMLNSGQVCAGTTRMLVPRRLYADVCDLLKQRASAMKVGPAEDDETDVGPVISAVHRDRILAHISSARDQGAAVLVGGASPTDLGDGYYVQPTVLAEVDEQMAVAQQEIFGPVLSVLPYDTVADAVRIANGTPYGLAASVWSHDLAQARALAHRIDSGTVWINDFGVADVRRTPFGGRKQSGVGAEFGVEGLLAYTQPKTIYTALDTNVDNRGYSVVALEWD</sequence>
<dbReference type="InterPro" id="IPR016162">
    <property type="entry name" value="Ald_DH_N"/>
</dbReference>
<dbReference type="InterPro" id="IPR029510">
    <property type="entry name" value="Ald_DH_CS_GLU"/>
</dbReference>
<evidence type="ECO:0000256" key="3">
    <source>
        <dbReference type="PROSITE-ProRule" id="PRU10007"/>
    </source>
</evidence>
<dbReference type="InterPro" id="IPR015590">
    <property type="entry name" value="Aldehyde_DH_dom"/>
</dbReference>
<dbReference type="PANTHER" id="PTHR42804">
    <property type="entry name" value="ALDEHYDE DEHYDROGENASE"/>
    <property type="match status" value="1"/>
</dbReference>
<dbReference type="InterPro" id="IPR016161">
    <property type="entry name" value="Ald_DH/histidinol_DH"/>
</dbReference>
<evidence type="ECO:0000313" key="7">
    <source>
        <dbReference type="Proteomes" id="UP000192707"/>
    </source>
</evidence>
<dbReference type="Gene3D" id="3.40.309.10">
    <property type="entry name" value="Aldehyde Dehydrogenase, Chain A, domain 2"/>
    <property type="match status" value="1"/>
</dbReference>
<keyword evidence="2 4" id="KW-0560">Oxidoreductase</keyword>
<protein>
    <submittedName>
        <fullName evidence="6">Aldehyde dehydrogenase</fullName>
    </submittedName>
</protein>
<dbReference type="PANTHER" id="PTHR42804:SF1">
    <property type="entry name" value="ALDEHYDE DEHYDROGENASE-RELATED"/>
    <property type="match status" value="1"/>
</dbReference>
<dbReference type="PROSITE" id="PS00687">
    <property type="entry name" value="ALDEHYDE_DEHYDR_GLU"/>
    <property type="match status" value="1"/>
</dbReference>
<comment type="similarity">
    <text evidence="1 4">Belongs to the aldehyde dehydrogenase family.</text>
</comment>
<accession>A0A1W9ZC44</accession>
<dbReference type="AlphaFoldDB" id="A0A1W9ZC44"/>
<dbReference type="InterPro" id="IPR016163">
    <property type="entry name" value="Ald_DH_C"/>
</dbReference>
<evidence type="ECO:0000256" key="4">
    <source>
        <dbReference type="RuleBase" id="RU003345"/>
    </source>
</evidence>
<dbReference type="EMBL" id="MVHG01000051">
    <property type="protein sequence ID" value="ORA11660.1"/>
    <property type="molecule type" value="Genomic_DNA"/>
</dbReference>
<comment type="caution">
    <text evidence="6">The sequence shown here is derived from an EMBL/GenBank/DDBJ whole genome shotgun (WGS) entry which is preliminary data.</text>
</comment>
<evidence type="ECO:0000256" key="1">
    <source>
        <dbReference type="ARBA" id="ARBA00009986"/>
    </source>
</evidence>
<evidence type="ECO:0000256" key="2">
    <source>
        <dbReference type="ARBA" id="ARBA00023002"/>
    </source>
</evidence>
<feature type="domain" description="Aldehyde dehydrogenase" evidence="5">
    <location>
        <begin position="21"/>
        <end position="483"/>
    </location>
</feature>
<reference evidence="6 7" key="1">
    <citation type="submission" date="2016-12" db="EMBL/GenBank/DDBJ databases">
        <title>The new phylogeny of genus Mycobacterium.</title>
        <authorList>
            <person name="Tortoli E."/>
            <person name="Trovato A."/>
            <person name="Cirillo D.M."/>
        </authorList>
    </citation>
    <scope>NUCLEOTIDE SEQUENCE [LARGE SCALE GENOMIC DNA]</scope>
    <source>
        <strain evidence="6 7">DSM 45069</strain>
    </source>
</reference>
<name>A0A1W9ZC44_MYCAI</name>
<dbReference type="SUPFAM" id="SSF53720">
    <property type="entry name" value="ALDH-like"/>
    <property type="match status" value="1"/>
</dbReference>
<dbReference type="Pfam" id="PF00171">
    <property type="entry name" value="Aldedh"/>
    <property type="match status" value="1"/>
</dbReference>
<dbReference type="GO" id="GO:0016620">
    <property type="term" value="F:oxidoreductase activity, acting on the aldehyde or oxo group of donors, NAD or NADP as acceptor"/>
    <property type="evidence" value="ECO:0007669"/>
    <property type="project" value="InterPro"/>
</dbReference>
<dbReference type="Proteomes" id="UP000192707">
    <property type="component" value="Unassembled WGS sequence"/>
</dbReference>
<dbReference type="Gene3D" id="3.40.605.10">
    <property type="entry name" value="Aldehyde Dehydrogenase, Chain A, domain 1"/>
    <property type="match status" value="1"/>
</dbReference>
<feature type="active site" evidence="3">
    <location>
        <position position="257"/>
    </location>
</feature>
<proteinExistence type="inferred from homology"/>
<evidence type="ECO:0000313" key="6">
    <source>
        <dbReference type="EMBL" id="ORA11660.1"/>
    </source>
</evidence>
<keyword evidence="7" id="KW-1185">Reference proteome</keyword>
<dbReference type="RefSeq" id="WP_083065787.1">
    <property type="nucleotide sequence ID" value="NZ_MVHG01000051.1"/>
</dbReference>
<dbReference type="OrthoDB" id="6882680at2"/>
<evidence type="ECO:0000259" key="5">
    <source>
        <dbReference type="Pfam" id="PF00171"/>
    </source>
</evidence>
<dbReference type="FunFam" id="3.40.605.10:FF:000007">
    <property type="entry name" value="NAD/NADP-dependent betaine aldehyde dehydrogenase"/>
    <property type="match status" value="1"/>
</dbReference>
<organism evidence="6 7">
    <name type="scientific">Mycobacterium arosiense ATCC BAA-1401 = DSM 45069</name>
    <dbReference type="NCBI Taxonomy" id="1265311"/>
    <lineage>
        <taxon>Bacteria</taxon>
        <taxon>Bacillati</taxon>
        <taxon>Actinomycetota</taxon>
        <taxon>Actinomycetes</taxon>
        <taxon>Mycobacteriales</taxon>
        <taxon>Mycobacteriaceae</taxon>
        <taxon>Mycobacterium</taxon>
        <taxon>Mycobacterium avium complex (MAC)</taxon>
    </lineage>
</organism>